<keyword evidence="2" id="KW-0808">Transferase</keyword>
<keyword evidence="3" id="KW-1185">Reference proteome</keyword>
<comment type="caution">
    <text evidence="2">The sequence shown here is derived from an EMBL/GenBank/DDBJ whole genome shotgun (WGS) entry which is preliminary data.</text>
</comment>
<name>A0ABW5J3E4_9BACT</name>
<keyword evidence="2" id="KW-0328">Glycosyltransferase</keyword>
<dbReference type="InterPro" id="IPR029044">
    <property type="entry name" value="Nucleotide-diphossugar_trans"/>
</dbReference>
<dbReference type="GO" id="GO:0016757">
    <property type="term" value="F:glycosyltransferase activity"/>
    <property type="evidence" value="ECO:0007669"/>
    <property type="project" value="UniProtKB-KW"/>
</dbReference>
<dbReference type="CDD" id="cd04186">
    <property type="entry name" value="GT_2_like_c"/>
    <property type="match status" value="1"/>
</dbReference>
<evidence type="ECO:0000259" key="1">
    <source>
        <dbReference type="Pfam" id="PF00535"/>
    </source>
</evidence>
<dbReference type="Proteomes" id="UP001597510">
    <property type="component" value="Unassembled WGS sequence"/>
</dbReference>
<accession>A0ABW5J3E4</accession>
<dbReference type="PANTHER" id="PTHR43179:SF10">
    <property type="entry name" value="GLYCOSYL TRANSFERASE"/>
    <property type="match status" value="1"/>
</dbReference>
<dbReference type="SUPFAM" id="SSF53448">
    <property type="entry name" value="Nucleotide-diphospho-sugar transferases"/>
    <property type="match status" value="1"/>
</dbReference>
<protein>
    <submittedName>
        <fullName evidence="2">Glycosyltransferase family 2 protein</fullName>
        <ecNumber evidence="2">2.4.-.-</ecNumber>
    </submittedName>
</protein>
<dbReference type="RefSeq" id="WP_340235696.1">
    <property type="nucleotide sequence ID" value="NZ_JBBEWC010000004.1"/>
</dbReference>
<evidence type="ECO:0000313" key="2">
    <source>
        <dbReference type="EMBL" id="MFD2520283.1"/>
    </source>
</evidence>
<dbReference type="PANTHER" id="PTHR43179">
    <property type="entry name" value="RHAMNOSYLTRANSFERASE WBBL"/>
    <property type="match status" value="1"/>
</dbReference>
<dbReference type="Pfam" id="PF00535">
    <property type="entry name" value="Glycos_transf_2"/>
    <property type="match status" value="1"/>
</dbReference>
<dbReference type="EMBL" id="JBHULC010000004">
    <property type="protein sequence ID" value="MFD2520283.1"/>
    <property type="molecule type" value="Genomic_DNA"/>
</dbReference>
<proteinExistence type="predicted"/>
<organism evidence="2 3">
    <name type="scientific">Emticicia soli</name>
    <dbReference type="NCBI Taxonomy" id="2027878"/>
    <lineage>
        <taxon>Bacteria</taxon>
        <taxon>Pseudomonadati</taxon>
        <taxon>Bacteroidota</taxon>
        <taxon>Cytophagia</taxon>
        <taxon>Cytophagales</taxon>
        <taxon>Leadbetterellaceae</taxon>
        <taxon>Emticicia</taxon>
    </lineage>
</organism>
<evidence type="ECO:0000313" key="3">
    <source>
        <dbReference type="Proteomes" id="UP001597510"/>
    </source>
</evidence>
<feature type="domain" description="Glycosyltransferase 2-like" evidence="1">
    <location>
        <begin position="8"/>
        <end position="184"/>
    </location>
</feature>
<sequence length="267" mass="31399">MFDIVASIVLYNNDKSIEDAIKSFINTDLRIRLVLIDNSPTDKLKYLASDSKIEYIFNNNNVGFGAGHNIGILKYINLCKYYLVLNPDIVFNKGVLEKLCSYIEPRKDIGILSPKVLYMDGSLQYVCRKLPTPVDFFAKRLIPSLFKKRIESYEFRDKDYNQTMNVPFISGCFMFIRSEALKKVGLFDEKIFMYTEDIDLSRRINKYYKNIYYPEVFIYHGYARESATNFKLLLIAIKSSLYYFSKWGWFFDKERQSLNMTAGKIYE</sequence>
<dbReference type="InterPro" id="IPR001173">
    <property type="entry name" value="Glyco_trans_2-like"/>
</dbReference>
<reference evidence="3" key="1">
    <citation type="journal article" date="2019" name="Int. J. Syst. Evol. Microbiol.">
        <title>The Global Catalogue of Microorganisms (GCM) 10K type strain sequencing project: providing services to taxonomists for standard genome sequencing and annotation.</title>
        <authorList>
            <consortium name="The Broad Institute Genomics Platform"/>
            <consortium name="The Broad Institute Genome Sequencing Center for Infectious Disease"/>
            <person name="Wu L."/>
            <person name="Ma J."/>
        </authorList>
    </citation>
    <scope>NUCLEOTIDE SEQUENCE [LARGE SCALE GENOMIC DNA]</scope>
    <source>
        <strain evidence="3">KCTC 52344</strain>
    </source>
</reference>
<dbReference type="EC" id="2.4.-.-" evidence="2"/>
<dbReference type="Gene3D" id="3.90.550.10">
    <property type="entry name" value="Spore Coat Polysaccharide Biosynthesis Protein SpsA, Chain A"/>
    <property type="match status" value="1"/>
</dbReference>
<gene>
    <name evidence="2" type="ORF">ACFSR2_05260</name>
</gene>